<feature type="region of interest" description="Disordered" evidence="1">
    <location>
        <begin position="47"/>
        <end position="83"/>
    </location>
</feature>
<dbReference type="PANTHER" id="PTHR34706:SF1">
    <property type="entry name" value="VWFA DOMAIN-CONTAINING PROTEIN"/>
    <property type="match status" value="1"/>
</dbReference>
<accession>A0A7R7VL96</accession>
<dbReference type="PANTHER" id="PTHR34706">
    <property type="entry name" value="SLR1338 PROTEIN"/>
    <property type="match status" value="1"/>
</dbReference>
<reference evidence="2" key="2">
    <citation type="submission" date="2021-02" db="EMBL/GenBank/DDBJ databases">
        <title>Aspergillus chevalieri M1 genome sequence.</title>
        <authorList>
            <person name="Kadooka C."/>
            <person name="Mori K."/>
            <person name="Futagami T."/>
        </authorList>
    </citation>
    <scope>NUCLEOTIDE SEQUENCE</scope>
    <source>
        <strain evidence="2">M1</strain>
    </source>
</reference>
<dbReference type="InterPro" id="IPR036465">
    <property type="entry name" value="vWFA_dom_sf"/>
</dbReference>
<protein>
    <recommendedName>
        <fullName evidence="4">VWFA domain-containing protein</fullName>
    </recommendedName>
</protein>
<evidence type="ECO:0000313" key="2">
    <source>
        <dbReference type="EMBL" id="BCR86730.1"/>
    </source>
</evidence>
<dbReference type="RefSeq" id="XP_043135252.1">
    <property type="nucleotide sequence ID" value="XM_043277366.1"/>
</dbReference>
<proteinExistence type="predicted"/>
<dbReference type="SUPFAM" id="SSF53300">
    <property type="entry name" value="vWA-like"/>
    <property type="match status" value="1"/>
</dbReference>
<dbReference type="EMBL" id="AP024418">
    <property type="protein sequence ID" value="BCR86730.1"/>
    <property type="molecule type" value="Genomic_DNA"/>
</dbReference>
<organism evidence="2 3">
    <name type="scientific">Aspergillus chevalieri</name>
    <name type="common">Eurotium chevalieri</name>
    <dbReference type="NCBI Taxonomy" id="182096"/>
    <lineage>
        <taxon>Eukaryota</taxon>
        <taxon>Fungi</taxon>
        <taxon>Dikarya</taxon>
        <taxon>Ascomycota</taxon>
        <taxon>Pezizomycotina</taxon>
        <taxon>Eurotiomycetes</taxon>
        <taxon>Eurotiomycetidae</taxon>
        <taxon>Eurotiales</taxon>
        <taxon>Aspergillaceae</taxon>
        <taxon>Aspergillus</taxon>
        <taxon>Aspergillus subgen. Aspergillus</taxon>
    </lineage>
</organism>
<evidence type="ECO:0008006" key="4">
    <source>
        <dbReference type="Google" id="ProtNLM"/>
    </source>
</evidence>
<feature type="region of interest" description="Disordered" evidence="1">
    <location>
        <begin position="1"/>
        <end position="23"/>
    </location>
</feature>
<sequence length="365" mass="41305">MGQRPSKHDRTRGAIQMQTYTSNTPTYLRETDKKEVQIETKLISSPPSLLTLRPPPPALLSPFTTTSYQPPRQRRSINLGKRNSKRTLAEDEYHDTLTSFLQEYNLVFVVDDSTSMQDNGRWQEVTDVLASIAPICAKHSPDNTGIDIYFLNHYEVSDTSRIGFSTTARGNKGGYTNLQTASQVREIFDAIEPRGPTPFGARLNQLLQPYLRLVENMRIAYYNYHNSINAGSSSTHSPDARTAAAEYNETERRFYVKPLYVIALTDGAFTDDALKELVHAGKRLDRCRAVPWQLYVQFLQVGQDEGARVFLEVLEGDLKREREREGMGREMVVFPGKEVEYNYSYGSLSAEGVLRGVVKAVSSWV</sequence>
<feature type="compositionally biased region" description="Basic and acidic residues" evidence="1">
    <location>
        <begin position="1"/>
        <end position="12"/>
    </location>
</feature>
<dbReference type="AlphaFoldDB" id="A0A7R7VL96"/>
<keyword evidence="3" id="KW-1185">Reference proteome</keyword>
<dbReference type="Gene3D" id="3.40.50.410">
    <property type="entry name" value="von Willebrand factor, type A domain"/>
    <property type="match status" value="1"/>
</dbReference>
<dbReference type="Proteomes" id="UP000637239">
    <property type="component" value="Chromosome 3"/>
</dbReference>
<evidence type="ECO:0000256" key="1">
    <source>
        <dbReference type="SAM" id="MobiDB-lite"/>
    </source>
</evidence>
<dbReference type="GeneID" id="66981089"/>
<reference evidence="2" key="1">
    <citation type="submission" date="2021-01" db="EMBL/GenBank/DDBJ databases">
        <authorList>
            <consortium name="Aspergillus chevalieri M1 genome sequencing consortium"/>
            <person name="Kazuki M."/>
            <person name="Futagami T."/>
        </authorList>
    </citation>
    <scope>NUCLEOTIDE SEQUENCE</scope>
    <source>
        <strain evidence="2">M1</strain>
    </source>
</reference>
<evidence type="ECO:0000313" key="3">
    <source>
        <dbReference type="Proteomes" id="UP000637239"/>
    </source>
</evidence>
<name>A0A7R7VL96_ASPCH</name>
<dbReference type="KEGG" id="ache:ACHE_30717S"/>
<gene>
    <name evidence="2" type="ORF">ACHE_30717S</name>
</gene>